<keyword evidence="1" id="KW-0732">Signal</keyword>
<dbReference type="InterPro" id="IPR051532">
    <property type="entry name" value="Ester_Hydrolysis_Enzymes"/>
</dbReference>
<organism evidence="3 4">
    <name type="scientific">Desulfosporosinus hippei DSM 8344</name>
    <dbReference type="NCBI Taxonomy" id="1121419"/>
    <lineage>
        <taxon>Bacteria</taxon>
        <taxon>Bacillati</taxon>
        <taxon>Bacillota</taxon>
        <taxon>Clostridia</taxon>
        <taxon>Eubacteriales</taxon>
        <taxon>Desulfitobacteriaceae</taxon>
        <taxon>Desulfosporosinus</taxon>
    </lineage>
</organism>
<reference evidence="4" key="1">
    <citation type="submission" date="2016-10" db="EMBL/GenBank/DDBJ databases">
        <authorList>
            <person name="Varghese N."/>
            <person name="Submissions S."/>
        </authorList>
    </citation>
    <scope>NUCLEOTIDE SEQUENCE [LARGE SCALE GENOMIC DNA]</scope>
    <source>
        <strain evidence="4">DSM 8344</strain>
    </source>
</reference>
<feature type="signal peptide" evidence="1">
    <location>
        <begin position="1"/>
        <end position="28"/>
    </location>
</feature>
<dbReference type="Proteomes" id="UP000198656">
    <property type="component" value="Unassembled WGS sequence"/>
</dbReference>
<dbReference type="CDD" id="cd00229">
    <property type="entry name" value="SGNH_hydrolase"/>
    <property type="match status" value="1"/>
</dbReference>
<dbReference type="STRING" id="1121419.SAMN05443529_11247"/>
<dbReference type="InterPro" id="IPR036514">
    <property type="entry name" value="SGNH_hydro_sf"/>
</dbReference>
<dbReference type="EMBL" id="FNCP01000012">
    <property type="protein sequence ID" value="SDH33113.1"/>
    <property type="molecule type" value="Genomic_DNA"/>
</dbReference>
<dbReference type="AlphaFoldDB" id="A0A1G8BJ68"/>
<name>A0A1G8BJ68_9FIRM</name>
<sequence length="241" mass="27024">MRKLTIYLISGTMLLSLLNFGDPVTVQAAERRLTTTVAKVDTLTGIQKIETGTVNAVILGDSIAVSQGATNPLRTGWTRELKRALAEKYSHRISWDNKASSGTLVDYCLTRATEIESDTDVVFICVGRNDRNEYTPYQFSKKYELLLRVIKRKAPKADIFCIVEPPMVSDDESLFLGIRAAIKKVSAKAGVHLLDVWSTFPTDQEDLDELLSDGLHPNDKGYKLMSNYMYNRLVWVINTAK</sequence>
<protein>
    <submittedName>
        <fullName evidence="3">Lysophospholipase L1</fullName>
    </submittedName>
</protein>
<dbReference type="PANTHER" id="PTHR30383">
    <property type="entry name" value="THIOESTERASE 1/PROTEASE 1/LYSOPHOSPHOLIPASE L1"/>
    <property type="match status" value="1"/>
</dbReference>
<feature type="domain" description="SGNH hydrolase-type esterase" evidence="2">
    <location>
        <begin position="58"/>
        <end position="224"/>
    </location>
</feature>
<dbReference type="SUPFAM" id="SSF52266">
    <property type="entry name" value="SGNH hydrolase"/>
    <property type="match status" value="1"/>
</dbReference>
<dbReference type="Gene3D" id="3.40.50.1110">
    <property type="entry name" value="SGNH hydrolase"/>
    <property type="match status" value="1"/>
</dbReference>
<feature type="chain" id="PRO_5011472357" evidence="1">
    <location>
        <begin position="29"/>
        <end position="241"/>
    </location>
</feature>
<gene>
    <name evidence="3" type="ORF">SAMN05443529_11247</name>
</gene>
<dbReference type="OrthoDB" id="8233337at2"/>
<dbReference type="RefSeq" id="WP_092333395.1">
    <property type="nucleotide sequence ID" value="NZ_FNCP01000012.1"/>
</dbReference>
<dbReference type="Pfam" id="PF13472">
    <property type="entry name" value="Lipase_GDSL_2"/>
    <property type="match status" value="1"/>
</dbReference>
<keyword evidence="4" id="KW-1185">Reference proteome</keyword>
<accession>A0A1G8BJ68</accession>
<evidence type="ECO:0000313" key="3">
    <source>
        <dbReference type="EMBL" id="SDH33113.1"/>
    </source>
</evidence>
<proteinExistence type="predicted"/>
<dbReference type="InterPro" id="IPR013830">
    <property type="entry name" value="SGNH_hydro"/>
</dbReference>
<evidence type="ECO:0000313" key="4">
    <source>
        <dbReference type="Proteomes" id="UP000198656"/>
    </source>
</evidence>
<evidence type="ECO:0000259" key="2">
    <source>
        <dbReference type="Pfam" id="PF13472"/>
    </source>
</evidence>
<evidence type="ECO:0000256" key="1">
    <source>
        <dbReference type="SAM" id="SignalP"/>
    </source>
</evidence>